<proteinExistence type="predicted"/>
<evidence type="ECO:0000313" key="2">
    <source>
        <dbReference type="Proteomes" id="UP001162060"/>
    </source>
</evidence>
<comment type="caution">
    <text evidence="1">The sequence shown here is derived from an EMBL/GenBank/DDBJ whole genome shotgun (WGS) entry which is preliminary data.</text>
</comment>
<gene>
    <name evidence="1" type="ORF">PM001_LOCUS28940</name>
</gene>
<sequence>MHHVLHCLTSESSAYRTQSRVYLALFIVLDEHVPWTSTYGWLLSMSFVGYGADVGWLV</sequence>
<reference evidence="1" key="1">
    <citation type="submission" date="2024-01" db="EMBL/GenBank/DDBJ databases">
        <authorList>
            <person name="Webb A."/>
        </authorList>
    </citation>
    <scope>NUCLEOTIDE SEQUENCE</scope>
    <source>
        <strain evidence="1">Pm1</strain>
    </source>
</reference>
<dbReference type="Proteomes" id="UP001162060">
    <property type="component" value="Unassembled WGS sequence"/>
</dbReference>
<dbReference type="AlphaFoldDB" id="A0AAV1VAP6"/>
<accession>A0AAV1VAP6</accession>
<protein>
    <submittedName>
        <fullName evidence="1">Uncharacterized protein</fullName>
    </submittedName>
</protein>
<name>A0AAV1VAP6_9STRA</name>
<dbReference type="EMBL" id="CAKLBY020000304">
    <property type="protein sequence ID" value="CAK7943790.1"/>
    <property type="molecule type" value="Genomic_DNA"/>
</dbReference>
<evidence type="ECO:0000313" key="1">
    <source>
        <dbReference type="EMBL" id="CAK7943790.1"/>
    </source>
</evidence>
<organism evidence="1 2">
    <name type="scientific">Peronospora matthiolae</name>
    <dbReference type="NCBI Taxonomy" id="2874970"/>
    <lineage>
        <taxon>Eukaryota</taxon>
        <taxon>Sar</taxon>
        <taxon>Stramenopiles</taxon>
        <taxon>Oomycota</taxon>
        <taxon>Peronosporomycetes</taxon>
        <taxon>Peronosporales</taxon>
        <taxon>Peronosporaceae</taxon>
        <taxon>Peronospora</taxon>
    </lineage>
</organism>